<feature type="domain" description="WW" evidence="2">
    <location>
        <begin position="4"/>
        <end position="38"/>
    </location>
</feature>
<dbReference type="CDD" id="cd00201">
    <property type="entry name" value="WW"/>
    <property type="match status" value="1"/>
</dbReference>
<evidence type="ECO:0000313" key="3">
    <source>
        <dbReference type="EMBL" id="CAD8626955.1"/>
    </source>
</evidence>
<proteinExistence type="predicted"/>
<dbReference type="Gene3D" id="3.30.1370.50">
    <property type="entry name" value="R3H-like domain"/>
    <property type="match status" value="1"/>
</dbReference>
<name>A0A7S0LZ81_9CRYP</name>
<organism evidence="3">
    <name type="scientific">Cryptomonas curvata</name>
    <dbReference type="NCBI Taxonomy" id="233186"/>
    <lineage>
        <taxon>Eukaryota</taxon>
        <taxon>Cryptophyceae</taxon>
        <taxon>Cryptomonadales</taxon>
        <taxon>Cryptomonadaceae</taxon>
        <taxon>Cryptomonas</taxon>
    </lineage>
</organism>
<feature type="compositionally biased region" description="Basic and acidic residues" evidence="1">
    <location>
        <begin position="55"/>
        <end position="72"/>
    </location>
</feature>
<dbReference type="InterPro" id="IPR036020">
    <property type="entry name" value="WW_dom_sf"/>
</dbReference>
<protein>
    <recommendedName>
        <fullName evidence="2">WW domain-containing protein</fullName>
    </recommendedName>
</protein>
<evidence type="ECO:0000256" key="1">
    <source>
        <dbReference type="SAM" id="MobiDB-lite"/>
    </source>
</evidence>
<feature type="compositionally biased region" description="Low complexity" evidence="1">
    <location>
        <begin position="123"/>
        <end position="144"/>
    </location>
</feature>
<feature type="compositionally biased region" description="Polar residues" evidence="1">
    <location>
        <begin position="73"/>
        <end position="86"/>
    </location>
</feature>
<dbReference type="InterPro" id="IPR036867">
    <property type="entry name" value="R3H_dom_sf"/>
</dbReference>
<evidence type="ECO:0000259" key="2">
    <source>
        <dbReference type="PROSITE" id="PS50020"/>
    </source>
</evidence>
<feature type="compositionally biased region" description="Low complexity" evidence="1">
    <location>
        <begin position="32"/>
        <end position="42"/>
    </location>
</feature>
<dbReference type="AlphaFoldDB" id="A0A7S0LZ81"/>
<dbReference type="SUPFAM" id="SSF82708">
    <property type="entry name" value="R3H domain"/>
    <property type="match status" value="1"/>
</dbReference>
<dbReference type="GO" id="GO:0003676">
    <property type="term" value="F:nucleic acid binding"/>
    <property type="evidence" value="ECO:0007669"/>
    <property type="project" value="InterPro"/>
</dbReference>
<feature type="region of interest" description="Disordered" evidence="1">
    <location>
        <begin position="283"/>
        <end position="307"/>
    </location>
</feature>
<dbReference type="PROSITE" id="PS50020">
    <property type="entry name" value="WW_DOMAIN_2"/>
    <property type="match status" value="1"/>
</dbReference>
<sequence>MSEEPLPPGWSKHWSNTWKKNYWFHAKSGKQSWEPPTGSEPESSSDDVQAAGSKRGPEAVSKEQESKQRKVDTQPSDPANSSQSSKPDGADTVDSAHRDKQATSTPSDSSKPKKSSPEKPSKAKPAGAGNLLGSLLGSIGSLESQQQNSATAELRRRRKEAEEMKRAEEKAERENYTAWVQTTLETFVEGDEPYYEFPPAQGLNRGIIQEQAEERGLVPLSVGDDKTADRRVYVFRVDNAPNELERRFLTIGGGTVPELLQRRAAGDDFSKYNQVFSLKNVKSKQKARASSKGGGDDEEDELEARVVQDRTSFNLDRSAALRNKDK</sequence>
<feature type="region of interest" description="Disordered" evidence="1">
    <location>
        <begin position="28"/>
        <end position="174"/>
    </location>
</feature>
<reference evidence="3" key="1">
    <citation type="submission" date="2021-01" db="EMBL/GenBank/DDBJ databases">
        <authorList>
            <person name="Corre E."/>
            <person name="Pelletier E."/>
            <person name="Niang G."/>
            <person name="Scheremetjew M."/>
            <person name="Finn R."/>
            <person name="Kale V."/>
            <person name="Holt S."/>
            <person name="Cochrane G."/>
            <person name="Meng A."/>
            <person name="Brown T."/>
            <person name="Cohen L."/>
        </authorList>
    </citation>
    <scope>NUCLEOTIDE SEQUENCE</scope>
    <source>
        <strain evidence="3">CCAP979/52</strain>
    </source>
</reference>
<dbReference type="EMBL" id="HBEZ01008341">
    <property type="protein sequence ID" value="CAD8626955.1"/>
    <property type="molecule type" value="Transcribed_RNA"/>
</dbReference>
<accession>A0A7S0LZ81</accession>
<dbReference type="SUPFAM" id="SSF51045">
    <property type="entry name" value="WW domain"/>
    <property type="match status" value="1"/>
</dbReference>
<dbReference type="InterPro" id="IPR001202">
    <property type="entry name" value="WW_dom"/>
</dbReference>
<gene>
    <name evidence="3" type="ORF">CCUR1050_LOCUS4633</name>
</gene>
<dbReference type="Gene3D" id="2.20.70.10">
    <property type="match status" value="1"/>
</dbReference>
<feature type="compositionally biased region" description="Basic and acidic residues" evidence="1">
    <location>
        <begin position="159"/>
        <end position="174"/>
    </location>
</feature>
<dbReference type="CDD" id="cd02325">
    <property type="entry name" value="R3H"/>
    <property type="match status" value="1"/>
</dbReference>